<organism evidence="2 3">
    <name type="scientific">Richelia intracellularis HH01</name>
    <dbReference type="NCBI Taxonomy" id="1165094"/>
    <lineage>
        <taxon>Bacteria</taxon>
        <taxon>Bacillati</taxon>
        <taxon>Cyanobacteriota</taxon>
        <taxon>Cyanophyceae</taxon>
        <taxon>Nostocales</taxon>
        <taxon>Nostocaceae</taxon>
        <taxon>Richelia</taxon>
    </lineage>
</organism>
<protein>
    <recommendedName>
        <fullName evidence="4">DUF3352 domain-containing protein</fullName>
    </recommendedName>
</protein>
<dbReference type="OrthoDB" id="451203at2"/>
<sequence>MFSSHKVSLVFIPHFPFSSKIKNSLRGLMTIPVDSSVRRQKKNKSYLALKFSIAIFLIASGLGVYCLLIQSKYFNSNSLPGNDLIPQDALLSFSLTTDPSQWKQLREFGTLVAQKELDKNLAIWVDILFNSKGYDFHKDIQPWVGNRITFVVLTSNKKSITINTSVSTNSKSLQEQHLAIILPIKNLVKAQQVLSQTSKISGSLIQRENPSKRILTRTVKSPSGSRLFTAFINQKFLVVANNPSTIQQITNAYKSKLTIASTNGFAENFSKIKHSNSFIQFYFNIPASVKIMDAVTKSRLPPEVLTRLQDNQGLVGSISLKPTGIQLQGISWLNPNSQRQLEVEYERENMAKFLPPETLIMLSGRNLHHLWLDYVSISKNNPFAPIPPEQIKTSIKDYLSLDLEQDILSWMAEEFSVSMVPNIPQEGKQEDFHAAILLMVKTSDRRRAETFFTKLDNIMKTQYQFQIKKENVRGKPVITWISPFGTLNATHGWLDHETSFFILGNPITNRIISLPHNSLANSQVYKNIVSSELTPSSGELFIDIERGLRNFSLPNIFPNQNLLLDSSRLLGITSRIQDSHSQYYKIFVELKKSDDVRSLTDNTNR</sequence>
<accession>M1X064</accession>
<reference evidence="2 3" key="1">
    <citation type="submission" date="2012-05" db="EMBL/GenBank/DDBJ databases">
        <authorList>
            <person name="Hilton J."/>
        </authorList>
    </citation>
    <scope>NUCLEOTIDE SEQUENCE [LARGE SCALE GENOMIC DNA]</scope>
    <source>
        <strain evidence="2 3">HH01</strain>
    </source>
</reference>
<keyword evidence="1" id="KW-0472">Membrane</keyword>
<dbReference type="InterPro" id="IPR021787">
    <property type="entry name" value="DUF3352"/>
</dbReference>
<keyword evidence="3" id="KW-1185">Reference proteome</keyword>
<evidence type="ECO:0000313" key="2">
    <source>
        <dbReference type="EMBL" id="CCH67313.1"/>
    </source>
</evidence>
<evidence type="ECO:0000313" key="3">
    <source>
        <dbReference type="Proteomes" id="UP000053051"/>
    </source>
</evidence>
<evidence type="ECO:0000256" key="1">
    <source>
        <dbReference type="SAM" id="Phobius"/>
    </source>
</evidence>
<keyword evidence="1" id="KW-1133">Transmembrane helix</keyword>
<comment type="caution">
    <text evidence="2">The sequence shown here is derived from an EMBL/GenBank/DDBJ whole genome shotgun (WGS) entry which is preliminary data.</text>
</comment>
<dbReference type="Proteomes" id="UP000053051">
    <property type="component" value="Unassembled WGS sequence"/>
</dbReference>
<evidence type="ECO:0008006" key="4">
    <source>
        <dbReference type="Google" id="ProtNLM"/>
    </source>
</evidence>
<gene>
    <name evidence="2" type="ORF">RINTHH_11580</name>
</gene>
<dbReference type="Pfam" id="PF11832">
    <property type="entry name" value="DUF3352"/>
    <property type="match status" value="1"/>
</dbReference>
<feature type="transmembrane region" description="Helical" evidence="1">
    <location>
        <begin position="47"/>
        <end position="70"/>
    </location>
</feature>
<dbReference type="EMBL" id="CAIY01000044">
    <property type="protein sequence ID" value="CCH67313.1"/>
    <property type="molecule type" value="Genomic_DNA"/>
</dbReference>
<keyword evidence="1" id="KW-0812">Transmembrane</keyword>
<name>M1X064_9NOST</name>
<dbReference type="STRING" id="1165094.RINTHH_11580"/>
<dbReference type="AlphaFoldDB" id="M1X064"/>
<proteinExistence type="predicted"/>
<reference evidence="3" key="2">
    <citation type="submission" date="2016-01" db="EMBL/GenBank/DDBJ databases">
        <title>Diatom-associated endosymboitic cyanobacterium lacks core nitrogen metabolism enzymes.</title>
        <authorList>
            <person name="Hilton J.A."/>
            <person name="Foster R.A."/>
            <person name="Tripp H.J."/>
            <person name="Carter B.J."/>
            <person name="Zehr J.P."/>
            <person name="Villareal T.A."/>
        </authorList>
    </citation>
    <scope>NUCLEOTIDE SEQUENCE [LARGE SCALE GENOMIC DNA]</scope>
    <source>
        <strain evidence="3">HH01</strain>
    </source>
</reference>